<dbReference type="Proteomes" id="UP000237347">
    <property type="component" value="Unassembled WGS sequence"/>
</dbReference>
<name>A0AAW0LQF0_QUESU</name>
<feature type="compositionally biased region" description="Basic and acidic residues" evidence="1">
    <location>
        <begin position="199"/>
        <end position="213"/>
    </location>
</feature>
<organism evidence="2 3">
    <name type="scientific">Quercus suber</name>
    <name type="common">Cork oak</name>
    <dbReference type="NCBI Taxonomy" id="58331"/>
    <lineage>
        <taxon>Eukaryota</taxon>
        <taxon>Viridiplantae</taxon>
        <taxon>Streptophyta</taxon>
        <taxon>Embryophyta</taxon>
        <taxon>Tracheophyta</taxon>
        <taxon>Spermatophyta</taxon>
        <taxon>Magnoliopsida</taxon>
        <taxon>eudicotyledons</taxon>
        <taxon>Gunneridae</taxon>
        <taxon>Pentapetalae</taxon>
        <taxon>rosids</taxon>
        <taxon>fabids</taxon>
        <taxon>Fagales</taxon>
        <taxon>Fagaceae</taxon>
        <taxon>Quercus</taxon>
    </lineage>
</organism>
<keyword evidence="3" id="KW-1185">Reference proteome</keyword>
<gene>
    <name evidence="2" type="ORF">CFP56_034109</name>
</gene>
<evidence type="ECO:0000256" key="1">
    <source>
        <dbReference type="SAM" id="MobiDB-lite"/>
    </source>
</evidence>
<proteinExistence type="predicted"/>
<dbReference type="EMBL" id="PKMF04000060">
    <property type="protein sequence ID" value="KAK7853893.1"/>
    <property type="molecule type" value="Genomic_DNA"/>
</dbReference>
<comment type="caution">
    <text evidence="2">The sequence shown here is derived from an EMBL/GenBank/DDBJ whole genome shotgun (WGS) entry which is preliminary data.</text>
</comment>
<accession>A0AAW0LQF0</accession>
<evidence type="ECO:0000313" key="2">
    <source>
        <dbReference type="EMBL" id="KAK7853893.1"/>
    </source>
</evidence>
<sequence>MSSTNNAMSFSGNSRLRKKNKGWWEVPSEELNFQELQQMNESLKVGYPLLLLLPFLLIFLPKEPSLLPLMPLDDCFDLWFSGVNTGGVGCGGAEEPHLYTMKPTVTVAASSGFKWRLGIAYDIIQVALLLQIGKEAILPDIVPMILASRDCKELAKYALFAPPHGLCLLRGLADAPRGASTRNESTRGMSAFKAGTRISSERRSKQRRLEARRTVRCASTEPAKPCNPTTTHTLSRTLDRNTTKRTPQRQTARPAVHEEASSGAESASLGVENNTTKPRACKDGSSSRTGPMVAVGLASHNNW</sequence>
<protein>
    <submittedName>
        <fullName evidence="2">Uncharacterized protein</fullName>
    </submittedName>
</protein>
<reference evidence="2 3" key="1">
    <citation type="journal article" date="2018" name="Sci. Data">
        <title>The draft genome sequence of cork oak.</title>
        <authorList>
            <person name="Ramos A.M."/>
            <person name="Usie A."/>
            <person name="Barbosa P."/>
            <person name="Barros P.M."/>
            <person name="Capote T."/>
            <person name="Chaves I."/>
            <person name="Simoes F."/>
            <person name="Abreu I."/>
            <person name="Carrasquinho I."/>
            <person name="Faro C."/>
            <person name="Guimaraes J.B."/>
            <person name="Mendonca D."/>
            <person name="Nobrega F."/>
            <person name="Rodrigues L."/>
            <person name="Saibo N.J.M."/>
            <person name="Varela M.C."/>
            <person name="Egas C."/>
            <person name="Matos J."/>
            <person name="Miguel C.M."/>
            <person name="Oliveira M.M."/>
            <person name="Ricardo C.P."/>
            <person name="Goncalves S."/>
        </authorList>
    </citation>
    <scope>NUCLEOTIDE SEQUENCE [LARGE SCALE GENOMIC DNA]</scope>
    <source>
        <strain evidence="3">cv. HL8</strain>
    </source>
</reference>
<feature type="region of interest" description="Disordered" evidence="1">
    <location>
        <begin position="177"/>
        <end position="292"/>
    </location>
</feature>
<feature type="compositionally biased region" description="Low complexity" evidence="1">
    <location>
        <begin position="261"/>
        <end position="272"/>
    </location>
</feature>
<evidence type="ECO:0000313" key="3">
    <source>
        <dbReference type="Proteomes" id="UP000237347"/>
    </source>
</evidence>
<dbReference type="AlphaFoldDB" id="A0AAW0LQF0"/>
<feature type="compositionally biased region" description="Polar residues" evidence="1">
    <location>
        <begin position="227"/>
        <end position="236"/>
    </location>
</feature>